<evidence type="ECO:0000256" key="5">
    <source>
        <dbReference type="ARBA" id="ARBA00047806"/>
    </source>
</evidence>
<keyword evidence="9" id="KW-1185">Reference proteome</keyword>
<sequence length="211" mass="23438">MTTMLPNFLARLARPFSTATVLGIASAENGIGAAAASSIPEGAQKCTVAAGCFWGVEHIYRKHFEGKGLYAAPVGYIGGDAKNPSYRAVCTGRTGHAEATQIVFDPERITYRELLEFFYRMHDPTTKNKQGGDTGTQYRSGIFYHDEEQKRIAQEVTAAVNEQWYGGRVATEIVPAGQWWDAEDYHQLYLDKNPSGYQCASHYVRDYPPLK</sequence>
<comment type="catalytic activity">
    <reaction evidence="5">
        <text>L-methionyl-[protein] + [thioredoxin]-disulfide + H2O = L-methionyl-(S)-S-oxide-[protein] + [thioredoxin]-dithiol</text>
        <dbReference type="Rhea" id="RHEA:14217"/>
        <dbReference type="Rhea" id="RHEA-COMP:10698"/>
        <dbReference type="Rhea" id="RHEA-COMP:10700"/>
        <dbReference type="Rhea" id="RHEA-COMP:12313"/>
        <dbReference type="Rhea" id="RHEA-COMP:12315"/>
        <dbReference type="ChEBI" id="CHEBI:15377"/>
        <dbReference type="ChEBI" id="CHEBI:16044"/>
        <dbReference type="ChEBI" id="CHEBI:29950"/>
        <dbReference type="ChEBI" id="CHEBI:44120"/>
        <dbReference type="ChEBI" id="CHEBI:50058"/>
        <dbReference type="EC" id="1.8.4.11"/>
    </reaction>
</comment>
<feature type="domain" description="Peptide methionine sulphoxide reductase MsrA" evidence="7">
    <location>
        <begin position="46"/>
        <end position="199"/>
    </location>
</feature>
<dbReference type="NCBIfam" id="TIGR00401">
    <property type="entry name" value="msrA"/>
    <property type="match status" value="1"/>
</dbReference>
<reference evidence="8 9" key="1">
    <citation type="journal article" date="2023" name="PLoS ONE">
        <title>Cytospora paraplurivora sp. nov. isolated from orchards with fruit tree decline syndrome in Ontario, Canada.</title>
        <authorList>
            <person name="Ilyukhin E."/>
            <person name="Nguyen H.D.T."/>
            <person name="Castle A.J."/>
            <person name="Ellouze W."/>
        </authorList>
    </citation>
    <scope>NUCLEOTIDE SEQUENCE [LARGE SCALE GENOMIC DNA]</scope>
    <source>
        <strain evidence="8 9">FDS-564</strain>
    </source>
</reference>
<name>A0AAN9UCD6_9PEZI</name>
<evidence type="ECO:0000256" key="1">
    <source>
        <dbReference type="ARBA" id="ARBA00005591"/>
    </source>
</evidence>
<dbReference type="GO" id="GO:0008113">
    <property type="term" value="F:peptide-methionine (S)-S-oxide reductase activity"/>
    <property type="evidence" value="ECO:0007669"/>
    <property type="project" value="UniProtKB-EC"/>
</dbReference>
<proteinExistence type="inferred from homology"/>
<dbReference type="HAMAP" id="MF_01401">
    <property type="entry name" value="MsrA"/>
    <property type="match status" value="1"/>
</dbReference>
<dbReference type="InterPro" id="IPR036509">
    <property type="entry name" value="Met_Sox_Rdtase_MsrA_sf"/>
</dbReference>
<gene>
    <name evidence="8" type="primary">mxr1</name>
    <name evidence="8" type="ORF">SLS53_003015</name>
</gene>
<dbReference type="FunFam" id="3.30.1060.10:FF:000006">
    <property type="entry name" value="Peptide methionine sulfoxide reductase"/>
    <property type="match status" value="1"/>
</dbReference>
<dbReference type="InterPro" id="IPR002569">
    <property type="entry name" value="Met_Sox_Rdtase_MsrA_dom"/>
</dbReference>
<evidence type="ECO:0000259" key="7">
    <source>
        <dbReference type="Pfam" id="PF01625"/>
    </source>
</evidence>
<dbReference type="GO" id="GO:0034599">
    <property type="term" value="P:cellular response to oxidative stress"/>
    <property type="evidence" value="ECO:0007669"/>
    <property type="project" value="UniProtKB-ARBA"/>
</dbReference>
<protein>
    <recommendedName>
        <fullName evidence="2">peptide-methionine (S)-S-oxide reductase</fullName>
        <ecNumber evidence="2">1.8.4.11</ecNumber>
    </recommendedName>
    <alternativeName>
        <fullName evidence="4">Peptide-methionine (S)-S-oxide reductase</fullName>
    </alternativeName>
</protein>
<evidence type="ECO:0000256" key="4">
    <source>
        <dbReference type="ARBA" id="ARBA00030643"/>
    </source>
</evidence>
<keyword evidence="3" id="KW-0560">Oxidoreductase</keyword>
<dbReference type="Gene3D" id="3.30.1060.10">
    <property type="entry name" value="Peptide methionine sulphoxide reductase MsrA"/>
    <property type="match status" value="1"/>
</dbReference>
<comment type="catalytic activity">
    <reaction evidence="6">
        <text>[thioredoxin]-disulfide + L-methionine + H2O = L-methionine (S)-S-oxide + [thioredoxin]-dithiol</text>
        <dbReference type="Rhea" id="RHEA:19993"/>
        <dbReference type="Rhea" id="RHEA-COMP:10698"/>
        <dbReference type="Rhea" id="RHEA-COMP:10700"/>
        <dbReference type="ChEBI" id="CHEBI:15377"/>
        <dbReference type="ChEBI" id="CHEBI:29950"/>
        <dbReference type="ChEBI" id="CHEBI:50058"/>
        <dbReference type="ChEBI" id="CHEBI:57844"/>
        <dbReference type="ChEBI" id="CHEBI:58772"/>
        <dbReference type="EC" id="1.8.4.11"/>
    </reaction>
</comment>
<comment type="similarity">
    <text evidence="1">Belongs to the MsrA Met sulfoxide reductase family.</text>
</comment>
<evidence type="ECO:0000256" key="2">
    <source>
        <dbReference type="ARBA" id="ARBA00012502"/>
    </source>
</evidence>
<comment type="caution">
    <text evidence="8">The sequence shown here is derived from an EMBL/GenBank/DDBJ whole genome shotgun (WGS) entry which is preliminary data.</text>
</comment>
<evidence type="ECO:0000313" key="8">
    <source>
        <dbReference type="EMBL" id="KAK7745515.1"/>
    </source>
</evidence>
<evidence type="ECO:0000256" key="3">
    <source>
        <dbReference type="ARBA" id="ARBA00023002"/>
    </source>
</evidence>
<dbReference type="Pfam" id="PF01625">
    <property type="entry name" value="PMSR"/>
    <property type="match status" value="1"/>
</dbReference>
<organism evidence="8 9">
    <name type="scientific">Cytospora paraplurivora</name>
    <dbReference type="NCBI Taxonomy" id="2898453"/>
    <lineage>
        <taxon>Eukaryota</taxon>
        <taxon>Fungi</taxon>
        <taxon>Dikarya</taxon>
        <taxon>Ascomycota</taxon>
        <taxon>Pezizomycotina</taxon>
        <taxon>Sordariomycetes</taxon>
        <taxon>Sordariomycetidae</taxon>
        <taxon>Diaporthales</taxon>
        <taxon>Cytosporaceae</taxon>
        <taxon>Cytospora</taxon>
    </lineage>
</organism>
<dbReference type="PANTHER" id="PTHR43774">
    <property type="entry name" value="PEPTIDE METHIONINE SULFOXIDE REDUCTASE"/>
    <property type="match status" value="1"/>
</dbReference>
<dbReference type="Proteomes" id="UP001320245">
    <property type="component" value="Unassembled WGS sequence"/>
</dbReference>
<accession>A0AAN9UCD6</accession>
<evidence type="ECO:0000313" key="9">
    <source>
        <dbReference type="Proteomes" id="UP001320245"/>
    </source>
</evidence>
<dbReference type="SUPFAM" id="SSF55068">
    <property type="entry name" value="Peptide methionine sulfoxide reductase"/>
    <property type="match status" value="1"/>
</dbReference>
<dbReference type="EMBL" id="JAJSPL020000008">
    <property type="protein sequence ID" value="KAK7745515.1"/>
    <property type="molecule type" value="Genomic_DNA"/>
</dbReference>
<dbReference type="PANTHER" id="PTHR43774:SF1">
    <property type="entry name" value="PEPTIDE METHIONINE SULFOXIDE REDUCTASE MSRA 2"/>
    <property type="match status" value="1"/>
</dbReference>
<dbReference type="AlphaFoldDB" id="A0AAN9UCD6"/>
<dbReference type="EC" id="1.8.4.11" evidence="2"/>
<evidence type="ECO:0000256" key="6">
    <source>
        <dbReference type="ARBA" id="ARBA00048782"/>
    </source>
</evidence>